<evidence type="ECO:0000256" key="5">
    <source>
        <dbReference type="ARBA" id="ARBA00022729"/>
    </source>
</evidence>
<accession>L5MBN0</accession>
<dbReference type="PANTHER" id="PTHR12015">
    <property type="entry name" value="SMALL INDUCIBLE CYTOKINE A"/>
    <property type="match status" value="1"/>
</dbReference>
<gene>
    <name evidence="8" type="ORF">MDA_GLEAN10002794</name>
</gene>
<dbReference type="InterPro" id="IPR001811">
    <property type="entry name" value="Chemokine_IL8-like_dom"/>
</dbReference>
<dbReference type="GO" id="GO:0061844">
    <property type="term" value="P:antimicrobial humoral immune response mediated by antimicrobial peptide"/>
    <property type="evidence" value="ECO:0007669"/>
    <property type="project" value="TreeGrafter"/>
</dbReference>
<keyword evidence="3" id="KW-0202">Cytokine</keyword>
<dbReference type="Gene3D" id="2.40.50.40">
    <property type="match status" value="1"/>
</dbReference>
<evidence type="ECO:0000256" key="6">
    <source>
        <dbReference type="SAM" id="SignalP"/>
    </source>
</evidence>
<feature type="domain" description="Chemokine interleukin-8-like" evidence="7">
    <location>
        <begin position="28"/>
        <end position="86"/>
    </location>
</feature>
<keyword evidence="5 6" id="KW-0732">Signal</keyword>
<evidence type="ECO:0000313" key="8">
    <source>
        <dbReference type="EMBL" id="ELK35737.1"/>
    </source>
</evidence>
<dbReference type="SMART" id="SM00199">
    <property type="entry name" value="SCY"/>
    <property type="match status" value="1"/>
</dbReference>
<dbReference type="GO" id="GO:0030335">
    <property type="term" value="P:positive regulation of cell migration"/>
    <property type="evidence" value="ECO:0007669"/>
    <property type="project" value="TreeGrafter"/>
</dbReference>
<evidence type="ECO:0000259" key="7">
    <source>
        <dbReference type="SMART" id="SM00199"/>
    </source>
</evidence>
<keyword evidence="9" id="KW-1185">Reference proteome</keyword>
<evidence type="ECO:0000256" key="2">
    <source>
        <dbReference type="ARBA" id="ARBA00010868"/>
    </source>
</evidence>
<dbReference type="Pfam" id="PF00048">
    <property type="entry name" value="IL8"/>
    <property type="match status" value="1"/>
</dbReference>
<dbReference type="Proteomes" id="UP000010556">
    <property type="component" value="Unassembled WGS sequence"/>
</dbReference>
<evidence type="ECO:0000313" key="9">
    <source>
        <dbReference type="Proteomes" id="UP000010556"/>
    </source>
</evidence>
<name>L5MBN0_MYODS</name>
<dbReference type="CDD" id="cd00272">
    <property type="entry name" value="Chemokine_CC"/>
    <property type="match status" value="1"/>
</dbReference>
<reference evidence="9" key="1">
    <citation type="journal article" date="2013" name="Science">
        <title>Comparative analysis of bat genomes provides insight into the evolution of flight and immunity.</title>
        <authorList>
            <person name="Zhang G."/>
            <person name="Cowled C."/>
            <person name="Shi Z."/>
            <person name="Huang Z."/>
            <person name="Bishop-Lilly K.A."/>
            <person name="Fang X."/>
            <person name="Wynne J.W."/>
            <person name="Xiong Z."/>
            <person name="Baker M.L."/>
            <person name="Zhao W."/>
            <person name="Tachedjian M."/>
            <person name="Zhu Y."/>
            <person name="Zhou P."/>
            <person name="Jiang X."/>
            <person name="Ng J."/>
            <person name="Yang L."/>
            <person name="Wu L."/>
            <person name="Xiao J."/>
            <person name="Feng Y."/>
            <person name="Chen Y."/>
            <person name="Sun X."/>
            <person name="Zhang Y."/>
            <person name="Marsh G.A."/>
            <person name="Crameri G."/>
            <person name="Broder C.C."/>
            <person name="Frey K.G."/>
            <person name="Wang L.F."/>
            <person name="Wang J."/>
        </authorList>
    </citation>
    <scope>NUCLEOTIDE SEQUENCE [LARGE SCALE GENOMIC DNA]</scope>
</reference>
<organism evidence="8 9">
    <name type="scientific">Myotis davidii</name>
    <name type="common">David's myotis</name>
    <dbReference type="NCBI Taxonomy" id="225400"/>
    <lineage>
        <taxon>Eukaryota</taxon>
        <taxon>Metazoa</taxon>
        <taxon>Chordata</taxon>
        <taxon>Craniata</taxon>
        <taxon>Vertebrata</taxon>
        <taxon>Euteleostomi</taxon>
        <taxon>Mammalia</taxon>
        <taxon>Eutheria</taxon>
        <taxon>Laurasiatheria</taxon>
        <taxon>Chiroptera</taxon>
        <taxon>Yangochiroptera</taxon>
        <taxon>Vespertilionidae</taxon>
        <taxon>Myotis</taxon>
    </lineage>
</organism>
<comment type="similarity">
    <text evidence="2">Belongs to the intercrine beta (chemokine CC) family.</text>
</comment>
<feature type="chain" id="PRO_5003971066" evidence="6">
    <location>
        <begin position="20"/>
        <end position="115"/>
    </location>
</feature>
<keyword evidence="4" id="KW-0964">Secreted</keyword>
<comment type="subcellular location">
    <subcellularLocation>
        <location evidence="1">Secreted</location>
    </subcellularLocation>
</comment>
<dbReference type="PANTHER" id="PTHR12015:SF183">
    <property type="entry name" value="C-C MOTIF CHEMOKINE 3"/>
    <property type="match status" value="1"/>
</dbReference>
<proteinExistence type="inferred from homology"/>
<dbReference type="InterPro" id="IPR036048">
    <property type="entry name" value="Interleukin_8-like_sf"/>
</dbReference>
<dbReference type="FunFam" id="2.40.50.40:FF:000002">
    <property type="entry name" value="C-C motif chemokine"/>
    <property type="match status" value="1"/>
</dbReference>
<dbReference type="GO" id="GO:0008009">
    <property type="term" value="F:chemokine activity"/>
    <property type="evidence" value="ECO:0007669"/>
    <property type="project" value="InterPro"/>
</dbReference>
<evidence type="ECO:0000256" key="3">
    <source>
        <dbReference type="ARBA" id="ARBA00022514"/>
    </source>
</evidence>
<dbReference type="GO" id="GO:0006954">
    <property type="term" value="P:inflammatory response"/>
    <property type="evidence" value="ECO:0007669"/>
    <property type="project" value="TreeGrafter"/>
</dbReference>
<sequence length="115" mass="12825">MKFLGATVLVILCTGVLYSYEEESPNIKTTCCMTYVTRQIPRKSVAAYFETSSLCPQNAVVFLTKRGRHICANPSDAWVQKYINYLKETPQAVQQAYSGCLMIRVMVNDCAPVSG</sequence>
<dbReference type="EMBL" id="KB102165">
    <property type="protein sequence ID" value="ELK35737.1"/>
    <property type="molecule type" value="Genomic_DNA"/>
</dbReference>
<dbReference type="AlphaFoldDB" id="L5MBN0"/>
<dbReference type="GO" id="GO:0048020">
    <property type="term" value="F:CCR chemokine receptor binding"/>
    <property type="evidence" value="ECO:0007669"/>
    <property type="project" value="TreeGrafter"/>
</dbReference>
<dbReference type="GO" id="GO:0005615">
    <property type="term" value="C:extracellular space"/>
    <property type="evidence" value="ECO:0007669"/>
    <property type="project" value="UniProtKB-KW"/>
</dbReference>
<dbReference type="GO" id="GO:0070098">
    <property type="term" value="P:chemokine-mediated signaling pathway"/>
    <property type="evidence" value="ECO:0007669"/>
    <property type="project" value="TreeGrafter"/>
</dbReference>
<dbReference type="SUPFAM" id="SSF54117">
    <property type="entry name" value="Interleukin 8-like chemokines"/>
    <property type="match status" value="1"/>
</dbReference>
<protein>
    <submittedName>
        <fullName evidence="8">C-C motif chemokine 3</fullName>
    </submittedName>
</protein>
<evidence type="ECO:0000256" key="1">
    <source>
        <dbReference type="ARBA" id="ARBA00004613"/>
    </source>
</evidence>
<feature type="signal peptide" evidence="6">
    <location>
        <begin position="1"/>
        <end position="19"/>
    </location>
</feature>
<evidence type="ECO:0000256" key="4">
    <source>
        <dbReference type="ARBA" id="ARBA00022525"/>
    </source>
</evidence>
<dbReference type="InterPro" id="IPR039809">
    <property type="entry name" value="Chemokine_b/g/d"/>
</dbReference>